<protein>
    <recommendedName>
        <fullName evidence="4">DUF4013 domain-containing protein</fullName>
    </recommendedName>
</protein>
<proteinExistence type="predicted"/>
<keyword evidence="1" id="KW-0472">Membrane</keyword>
<evidence type="ECO:0000313" key="2">
    <source>
        <dbReference type="EMBL" id="MBU5676806.1"/>
    </source>
</evidence>
<gene>
    <name evidence="2" type="ORF">KQI88_10285</name>
</gene>
<dbReference type="EMBL" id="JAHLQK010000004">
    <property type="protein sequence ID" value="MBU5676806.1"/>
    <property type="molecule type" value="Genomic_DNA"/>
</dbReference>
<keyword evidence="3" id="KW-1185">Reference proteome</keyword>
<feature type="transmembrane region" description="Helical" evidence="1">
    <location>
        <begin position="69"/>
        <end position="92"/>
    </location>
</feature>
<evidence type="ECO:0000313" key="3">
    <source>
        <dbReference type="Proteomes" id="UP000779508"/>
    </source>
</evidence>
<accession>A0ABS6G2U1</accession>
<evidence type="ECO:0000256" key="1">
    <source>
        <dbReference type="SAM" id="Phobius"/>
    </source>
</evidence>
<comment type="caution">
    <text evidence="2">The sequence shown here is derived from an EMBL/GenBank/DDBJ whole genome shotgun (WGS) entry which is preliminary data.</text>
</comment>
<dbReference type="RefSeq" id="WP_216417048.1">
    <property type="nucleotide sequence ID" value="NZ_JAHLQK010000004.1"/>
</dbReference>
<reference evidence="2 3" key="1">
    <citation type="submission" date="2021-06" db="EMBL/GenBank/DDBJ databases">
        <authorList>
            <person name="Sun Q."/>
            <person name="Li D."/>
        </authorList>
    </citation>
    <scope>NUCLEOTIDE SEQUENCE [LARGE SCALE GENOMIC DNA]</scope>
    <source>
        <strain evidence="2 3">MSJ-5</strain>
    </source>
</reference>
<keyword evidence="1" id="KW-0812">Transmembrane</keyword>
<dbReference type="Proteomes" id="UP000779508">
    <property type="component" value="Unassembled WGS sequence"/>
</dbReference>
<organism evidence="2 3">
    <name type="scientific">Alkaliphilus flagellatus</name>
    <dbReference type="NCBI Taxonomy" id="2841507"/>
    <lineage>
        <taxon>Bacteria</taxon>
        <taxon>Bacillati</taxon>
        <taxon>Bacillota</taxon>
        <taxon>Clostridia</taxon>
        <taxon>Peptostreptococcales</taxon>
        <taxon>Natronincolaceae</taxon>
        <taxon>Alkaliphilus</taxon>
    </lineage>
</organism>
<feature type="transmembrane region" description="Helical" evidence="1">
    <location>
        <begin position="14"/>
        <end position="39"/>
    </location>
</feature>
<name>A0ABS6G2U1_9FIRM</name>
<evidence type="ECO:0008006" key="4">
    <source>
        <dbReference type="Google" id="ProtNLM"/>
    </source>
</evidence>
<keyword evidence="1" id="KW-1133">Transmembrane helix</keyword>
<sequence>MENILRSISSSDSFIIDLTGIVTAIFPISVLLTIIIRYIKNIERTLIYKTFKFPSNIQEYRDIRNILKVLTYIIIQISLFGFITYTIVYYYLIYYGIFLPRMYGIKTFL</sequence>